<feature type="compositionally biased region" description="Polar residues" evidence="1">
    <location>
        <begin position="330"/>
        <end position="342"/>
    </location>
</feature>
<feature type="compositionally biased region" description="Polar residues" evidence="1">
    <location>
        <begin position="56"/>
        <end position="65"/>
    </location>
</feature>
<evidence type="ECO:0000256" key="2">
    <source>
        <dbReference type="SAM" id="SignalP"/>
    </source>
</evidence>
<evidence type="ECO:0000313" key="3">
    <source>
        <dbReference type="EMBL" id="OXA60571.1"/>
    </source>
</evidence>
<dbReference type="EMBL" id="LNIX01000002">
    <property type="protein sequence ID" value="OXA60571.1"/>
    <property type="molecule type" value="Genomic_DNA"/>
</dbReference>
<protein>
    <submittedName>
        <fullName evidence="3">Uncharacterized protein</fullName>
    </submittedName>
</protein>
<feature type="chain" id="PRO_5013347877" evidence="2">
    <location>
        <begin position="19"/>
        <end position="398"/>
    </location>
</feature>
<accession>A0A226EUT9</accession>
<name>A0A226EUT9_FOLCA</name>
<feature type="compositionally biased region" description="Acidic residues" evidence="1">
    <location>
        <begin position="71"/>
        <end position="81"/>
    </location>
</feature>
<evidence type="ECO:0000256" key="1">
    <source>
        <dbReference type="SAM" id="MobiDB-lite"/>
    </source>
</evidence>
<feature type="compositionally biased region" description="Polar residues" evidence="1">
    <location>
        <begin position="295"/>
        <end position="319"/>
    </location>
</feature>
<keyword evidence="2" id="KW-0732">Signal</keyword>
<reference evidence="3 4" key="1">
    <citation type="submission" date="2015-12" db="EMBL/GenBank/DDBJ databases">
        <title>The genome of Folsomia candida.</title>
        <authorList>
            <person name="Faddeeva A."/>
            <person name="Derks M.F."/>
            <person name="Anvar Y."/>
            <person name="Smit S."/>
            <person name="Van Straalen N."/>
            <person name="Roelofs D."/>
        </authorList>
    </citation>
    <scope>NUCLEOTIDE SEQUENCE [LARGE SCALE GENOMIC DNA]</scope>
    <source>
        <strain evidence="3 4">VU population</strain>
        <tissue evidence="3">Whole body</tissue>
    </source>
</reference>
<comment type="caution">
    <text evidence="3">The sequence shown here is derived from an EMBL/GenBank/DDBJ whole genome shotgun (WGS) entry which is preliminary data.</text>
</comment>
<gene>
    <name evidence="3" type="ORF">Fcan01_04813</name>
</gene>
<feature type="region of interest" description="Disordered" evidence="1">
    <location>
        <begin position="295"/>
        <end position="349"/>
    </location>
</feature>
<dbReference type="Proteomes" id="UP000198287">
    <property type="component" value="Unassembled WGS sequence"/>
</dbReference>
<keyword evidence="4" id="KW-1185">Reference proteome</keyword>
<feature type="region of interest" description="Disordered" evidence="1">
    <location>
        <begin position="161"/>
        <end position="262"/>
    </location>
</feature>
<feature type="region of interest" description="Disordered" evidence="1">
    <location>
        <begin position="25"/>
        <end position="140"/>
    </location>
</feature>
<organism evidence="3 4">
    <name type="scientific">Folsomia candida</name>
    <name type="common">Springtail</name>
    <dbReference type="NCBI Taxonomy" id="158441"/>
    <lineage>
        <taxon>Eukaryota</taxon>
        <taxon>Metazoa</taxon>
        <taxon>Ecdysozoa</taxon>
        <taxon>Arthropoda</taxon>
        <taxon>Hexapoda</taxon>
        <taxon>Collembola</taxon>
        <taxon>Entomobryomorpha</taxon>
        <taxon>Isotomoidea</taxon>
        <taxon>Isotomidae</taxon>
        <taxon>Proisotominae</taxon>
        <taxon>Folsomia</taxon>
    </lineage>
</organism>
<feature type="compositionally biased region" description="Polar residues" evidence="1">
    <location>
        <begin position="176"/>
        <end position="212"/>
    </location>
</feature>
<feature type="compositionally biased region" description="Low complexity" evidence="1">
    <location>
        <begin position="119"/>
        <end position="134"/>
    </location>
</feature>
<proteinExistence type="predicted"/>
<dbReference type="AlphaFoldDB" id="A0A226EUT9"/>
<sequence length="398" mass="42165">MKFIRFLIILIGIIQIEGNAIRNKASSEESNKVLGGSSSSSKSEFITDSKHVAKGTGSTSASEAQVSGREEELDSDADDNDDHAAMMLQQSGGSDSMHQSGGNLGESAGGSVIMQQHVGDGTLSSSTSSQDGGSETIVMQQVVIQPGQKYIVHKETREIEIVSQQPRQGDVDQAGSGVSSSLNQAGSTEGGSTAEKSGMTQGQYQSRSNNGGKVTGRSKQINKKSSRFNARHGVRSEGKDSGGVNVPNKQGPEVNMGQQPQQSKVITYQGNNYVAGYPATNEHTIIIPPGWTVVQQSRPQVATDQRQDQGQSGRESSVTYERHGGGQEGGNQVPQAQQSLVTDMQPGQKITMQRTDAIVLQETKQVVLPPGQRVELKPSEELVQVVQTGGEGTTPSSQ</sequence>
<feature type="compositionally biased region" description="Polar residues" evidence="1">
    <location>
        <begin position="88"/>
        <end position="101"/>
    </location>
</feature>
<evidence type="ECO:0000313" key="4">
    <source>
        <dbReference type="Proteomes" id="UP000198287"/>
    </source>
</evidence>
<feature type="signal peptide" evidence="2">
    <location>
        <begin position="1"/>
        <end position="18"/>
    </location>
</feature>
<feature type="compositionally biased region" description="Basic residues" evidence="1">
    <location>
        <begin position="220"/>
        <end position="233"/>
    </location>
</feature>